<organism evidence="2 3">
    <name type="scientific">Agromyces aureus</name>
    <dbReference type="NCBI Taxonomy" id="453304"/>
    <lineage>
        <taxon>Bacteria</taxon>
        <taxon>Bacillati</taxon>
        <taxon>Actinomycetota</taxon>
        <taxon>Actinomycetes</taxon>
        <taxon>Micrococcales</taxon>
        <taxon>Microbacteriaceae</taxon>
        <taxon>Agromyces</taxon>
    </lineage>
</organism>
<reference evidence="3" key="2">
    <citation type="submission" date="2016-01" db="EMBL/GenBank/DDBJ databases">
        <title>Complete genome sequence of Agromyces aureus AR33T and comparison with related organisms.</title>
        <authorList>
            <person name="Corretto E."/>
            <person name="Antonielli L."/>
            <person name="Sessitsch A."/>
            <person name="Brader G."/>
        </authorList>
    </citation>
    <scope>NUCLEOTIDE SEQUENCE [LARGE SCALE GENOMIC DNA]</scope>
    <source>
        <strain evidence="3">AR33</strain>
    </source>
</reference>
<evidence type="ECO:0000313" key="2">
    <source>
        <dbReference type="EMBL" id="ANJ26367.1"/>
    </source>
</evidence>
<dbReference type="Proteomes" id="UP000078437">
    <property type="component" value="Chromosome"/>
</dbReference>
<keyword evidence="1" id="KW-1133">Transmembrane helix</keyword>
<dbReference type="AlphaFoldDB" id="A0A191WDR7"/>
<reference evidence="2 3" key="1">
    <citation type="journal article" date="2016" name="Int. J. Syst. Evol. Microbiol.">
        <title>Agromyces aureus sp. nov., isolated from the rhizosphere of Salix caprea L. grown in a heavy-metal-contaminated soil.</title>
        <authorList>
            <person name="Corretto E."/>
            <person name="Antonielli L."/>
            <person name="Sessitsch A."/>
            <person name="Compant S."/>
            <person name="Gorfer M."/>
            <person name="Kuffner M."/>
            <person name="Brader G."/>
        </authorList>
    </citation>
    <scope>NUCLEOTIDE SEQUENCE [LARGE SCALE GENOMIC DNA]</scope>
    <source>
        <strain evidence="2 3">AR33</strain>
    </source>
</reference>
<proteinExistence type="predicted"/>
<dbReference type="RefSeq" id="WP_067874436.1">
    <property type="nucleotide sequence ID" value="NZ_CP013979.1"/>
</dbReference>
<keyword evidence="3" id="KW-1185">Reference proteome</keyword>
<protein>
    <recommendedName>
        <fullName evidence="4">Major facilitator superfamily (MFS) profile domain-containing protein</fullName>
    </recommendedName>
</protein>
<feature type="transmembrane region" description="Helical" evidence="1">
    <location>
        <begin position="12"/>
        <end position="34"/>
    </location>
</feature>
<gene>
    <name evidence="2" type="ORF">ATC03_06180</name>
</gene>
<name>A0A191WDR7_9MICO</name>
<dbReference type="KEGG" id="agy:ATC03_06180"/>
<evidence type="ECO:0000313" key="3">
    <source>
        <dbReference type="Proteomes" id="UP000078437"/>
    </source>
</evidence>
<feature type="transmembrane region" description="Helical" evidence="1">
    <location>
        <begin position="76"/>
        <end position="99"/>
    </location>
</feature>
<sequence>MQAETDSRGGWLAVGVIWAIAIVGSVVVISLAYGGTTAWLGDTDVLGVYDALGVVLATSVVGALVAQLATRRPAGYVVRASASVGGAVVVVALAALAVAPTLAA</sequence>
<dbReference type="STRING" id="453304.ATC03_06180"/>
<evidence type="ECO:0008006" key="4">
    <source>
        <dbReference type="Google" id="ProtNLM"/>
    </source>
</evidence>
<dbReference type="EMBL" id="CP013979">
    <property type="protein sequence ID" value="ANJ26367.1"/>
    <property type="molecule type" value="Genomic_DNA"/>
</dbReference>
<keyword evidence="1" id="KW-0812">Transmembrane</keyword>
<feature type="transmembrane region" description="Helical" evidence="1">
    <location>
        <begin position="46"/>
        <end position="69"/>
    </location>
</feature>
<dbReference type="OrthoDB" id="5007892at2"/>
<keyword evidence="1" id="KW-0472">Membrane</keyword>
<evidence type="ECO:0000256" key="1">
    <source>
        <dbReference type="SAM" id="Phobius"/>
    </source>
</evidence>
<accession>A0A191WDR7</accession>